<dbReference type="PANTHER" id="PTHR21716:SF68">
    <property type="entry name" value="TRANSPORT PROTEIN YTVI-RELATED"/>
    <property type="match status" value="1"/>
</dbReference>
<evidence type="ECO:0000256" key="2">
    <source>
        <dbReference type="ARBA" id="ARBA00009773"/>
    </source>
</evidence>
<proteinExistence type="inferred from homology"/>
<feature type="transmembrane region" description="Helical" evidence="6">
    <location>
        <begin position="265"/>
        <end position="286"/>
    </location>
</feature>
<feature type="transmembrane region" description="Helical" evidence="6">
    <location>
        <begin position="6"/>
        <end position="31"/>
    </location>
</feature>
<sequence length="348" mass="38745">MSLKTVVIMVLGLLLLYGLFTIGLPFLTALVTAIFLDPITRLVMRTSRMNRVASATIVSTLFTLLALTLIYFIGLNVVTELIELGRKAPNYMDEVNRYADQAVKQTQIFYESLSPDMADQLQSWLESSTASLTETLTKVLTGISGYFINVAGKIPNVLMWLVVYLIALYLFTFSLPALKAAFLSMFEERSKGKMNHVLLNLRLAVFGFIRAQLIMALFTYLVTFVGLLILRTEYPLAISILVMVMEFVPVVGTGLVFIPWFSYQLLVGHTTMGISLLVLFLILTIFRRIVEPKVLSDAVGINALAALISLYVGFELMGLMGLFLGPLVVIIYQAMRKAGLLKLNIKLD</sequence>
<evidence type="ECO:0000256" key="4">
    <source>
        <dbReference type="ARBA" id="ARBA00022989"/>
    </source>
</evidence>
<keyword evidence="5 6" id="KW-0472">Membrane</keyword>
<keyword evidence="3 6" id="KW-0812">Transmembrane</keyword>
<evidence type="ECO:0000256" key="5">
    <source>
        <dbReference type="ARBA" id="ARBA00023136"/>
    </source>
</evidence>
<evidence type="ECO:0000256" key="1">
    <source>
        <dbReference type="ARBA" id="ARBA00004141"/>
    </source>
</evidence>
<gene>
    <name evidence="7" type="primary">ytvI</name>
    <name evidence="7" type="ORF">L0M14_05910</name>
</gene>
<dbReference type="RefSeq" id="WP_235121277.1">
    <property type="nucleotide sequence ID" value="NZ_CP090978.1"/>
</dbReference>
<feature type="transmembrane region" description="Helical" evidence="6">
    <location>
        <begin position="203"/>
        <end position="230"/>
    </location>
</feature>
<feature type="transmembrane region" description="Helical" evidence="6">
    <location>
        <begin position="157"/>
        <end position="182"/>
    </location>
</feature>
<comment type="similarity">
    <text evidence="2">Belongs to the autoinducer-2 exporter (AI-2E) (TC 2.A.86) family.</text>
</comment>
<dbReference type="Proteomes" id="UP001649230">
    <property type="component" value="Chromosome"/>
</dbReference>
<feature type="transmembrane region" description="Helical" evidence="6">
    <location>
        <begin position="236"/>
        <end position="258"/>
    </location>
</feature>
<dbReference type="InterPro" id="IPR002549">
    <property type="entry name" value="AI-2E-like"/>
</dbReference>
<feature type="transmembrane region" description="Helical" evidence="6">
    <location>
        <begin position="306"/>
        <end position="332"/>
    </location>
</feature>
<organism evidence="7 8">
    <name type="scientific">Paenibacillus hexagrammi</name>
    <dbReference type="NCBI Taxonomy" id="2908839"/>
    <lineage>
        <taxon>Bacteria</taxon>
        <taxon>Bacillati</taxon>
        <taxon>Bacillota</taxon>
        <taxon>Bacilli</taxon>
        <taxon>Bacillales</taxon>
        <taxon>Paenibacillaceae</taxon>
        <taxon>Paenibacillus</taxon>
    </lineage>
</organism>
<dbReference type="NCBIfam" id="TIGR02872">
    <property type="entry name" value="spore_ytvI"/>
    <property type="match status" value="1"/>
</dbReference>
<reference evidence="7 8" key="1">
    <citation type="journal article" date="2024" name="Int. J. Syst. Evol. Microbiol.">
        <title>Paenibacillus hexagrammi sp. nov., a novel bacterium isolated from the gut content of Hexagrammos agrammus.</title>
        <authorList>
            <person name="Jung H.K."/>
            <person name="Kim D.G."/>
            <person name="Zin H."/>
            <person name="Park J."/>
            <person name="Jung H."/>
            <person name="Kim Y.O."/>
            <person name="Kong H.J."/>
            <person name="Kim J.W."/>
            <person name="Kim Y.S."/>
        </authorList>
    </citation>
    <scope>NUCLEOTIDE SEQUENCE [LARGE SCALE GENOMIC DNA]</scope>
    <source>
        <strain evidence="7 8">YPD9-1</strain>
    </source>
</reference>
<evidence type="ECO:0000313" key="8">
    <source>
        <dbReference type="Proteomes" id="UP001649230"/>
    </source>
</evidence>
<dbReference type="EMBL" id="CP090978">
    <property type="protein sequence ID" value="UJF34703.1"/>
    <property type="molecule type" value="Genomic_DNA"/>
</dbReference>
<evidence type="ECO:0000313" key="7">
    <source>
        <dbReference type="EMBL" id="UJF34703.1"/>
    </source>
</evidence>
<dbReference type="InterPro" id="IPR014227">
    <property type="entry name" value="YtvI-like"/>
</dbReference>
<protein>
    <submittedName>
        <fullName evidence="7">Sporulation integral membrane protein YtvI</fullName>
    </submittedName>
</protein>
<evidence type="ECO:0000256" key="6">
    <source>
        <dbReference type="SAM" id="Phobius"/>
    </source>
</evidence>
<feature type="transmembrane region" description="Helical" evidence="6">
    <location>
        <begin position="52"/>
        <end position="74"/>
    </location>
</feature>
<dbReference type="PANTHER" id="PTHR21716">
    <property type="entry name" value="TRANSMEMBRANE PROTEIN"/>
    <property type="match status" value="1"/>
</dbReference>
<keyword evidence="8" id="KW-1185">Reference proteome</keyword>
<accession>A0ABY3SKX2</accession>
<comment type="subcellular location">
    <subcellularLocation>
        <location evidence="1">Membrane</location>
        <topology evidence="1">Multi-pass membrane protein</topology>
    </subcellularLocation>
</comment>
<dbReference type="Pfam" id="PF01594">
    <property type="entry name" value="AI-2E_transport"/>
    <property type="match status" value="1"/>
</dbReference>
<keyword evidence="4 6" id="KW-1133">Transmembrane helix</keyword>
<evidence type="ECO:0000256" key="3">
    <source>
        <dbReference type="ARBA" id="ARBA00022692"/>
    </source>
</evidence>
<name>A0ABY3SKX2_9BACL</name>